<dbReference type="Proteomes" id="UP000481043">
    <property type="component" value="Unassembled WGS sequence"/>
</dbReference>
<keyword evidence="3" id="KW-1185">Reference proteome</keyword>
<dbReference type="InterPro" id="IPR052194">
    <property type="entry name" value="MESH1"/>
</dbReference>
<sequence>MELVEQARFFAMDAHEGQTRKLSTEPYFVHPEAVAMILQDAGLSDEVIAAGYLHDTVEDTEVTISEIRERFGEQVAHIVAGNTEDKSKSWEERKQHTIDLVKTASFDIKCLIAADKLDNLRSMLKENEHSAQDIWSHFKRGKKQQAWYYTNVASSLFENVEEEKVPDFFRQFDKLVQDFFK</sequence>
<dbReference type="SMART" id="SM00471">
    <property type="entry name" value="HDc"/>
    <property type="match status" value="1"/>
</dbReference>
<dbReference type="SUPFAM" id="SSF109604">
    <property type="entry name" value="HD-domain/PDEase-like"/>
    <property type="match status" value="1"/>
</dbReference>
<protein>
    <submittedName>
        <fullName evidence="2">Bifunctional (P)ppGpp synthetase/guanosine-3',5'-bis(Diphosphate) 3'-pyrophosphohydrolase</fullName>
    </submittedName>
</protein>
<evidence type="ECO:0000313" key="3">
    <source>
        <dbReference type="Proteomes" id="UP000481043"/>
    </source>
</evidence>
<organism evidence="2 3">
    <name type="scientific">Bacillus mesophilus</name>
    <dbReference type="NCBI Taxonomy" id="1808955"/>
    <lineage>
        <taxon>Bacteria</taxon>
        <taxon>Bacillati</taxon>
        <taxon>Bacillota</taxon>
        <taxon>Bacilli</taxon>
        <taxon>Bacillales</taxon>
        <taxon>Bacillaceae</taxon>
        <taxon>Bacillus</taxon>
    </lineage>
</organism>
<gene>
    <name evidence="2" type="ORF">G4D63_12560</name>
</gene>
<dbReference type="AlphaFoldDB" id="A0A6M0Q876"/>
<dbReference type="GO" id="GO:0008893">
    <property type="term" value="F:guanosine-3',5'-bis(diphosphate) 3'-diphosphatase activity"/>
    <property type="evidence" value="ECO:0007669"/>
    <property type="project" value="TreeGrafter"/>
</dbReference>
<dbReference type="PANTHER" id="PTHR46246:SF1">
    <property type="entry name" value="GUANOSINE-3',5'-BIS(DIPHOSPHATE) 3'-PYROPHOSPHOHYDROLASE MESH1"/>
    <property type="match status" value="1"/>
</dbReference>
<dbReference type="Gene3D" id="1.10.3210.10">
    <property type="entry name" value="Hypothetical protein af1432"/>
    <property type="match status" value="1"/>
</dbReference>
<reference evidence="2 3" key="1">
    <citation type="submission" date="2020-02" db="EMBL/GenBank/DDBJ databases">
        <title>Bacillus aquiflavi sp. nov., isolated from yellow water of strong flavor Chinese baijiu in Yibin region of China.</title>
        <authorList>
            <person name="Xie J."/>
        </authorList>
    </citation>
    <scope>NUCLEOTIDE SEQUENCE [LARGE SCALE GENOMIC DNA]</scope>
    <source>
        <strain evidence="2 3">SA4</strain>
    </source>
</reference>
<keyword evidence="2" id="KW-0378">Hydrolase</keyword>
<accession>A0A6M0Q876</accession>
<proteinExistence type="predicted"/>
<evidence type="ECO:0000313" key="2">
    <source>
        <dbReference type="EMBL" id="NEY72561.1"/>
    </source>
</evidence>
<dbReference type="RefSeq" id="WP_163180026.1">
    <property type="nucleotide sequence ID" value="NZ_JAAIWM010000004.1"/>
</dbReference>
<feature type="domain" description="HD/PDEase" evidence="1">
    <location>
        <begin position="23"/>
        <end position="129"/>
    </location>
</feature>
<dbReference type="CDD" id="cd00077">
    <property type="entry name" value="HDc"/>
    <property type="match status" value="1"/>
</dbReference>
<dbReference type="PANTHER" id="PTHR46246">
    <property type="entry name" value="GUANOSINE-3',5'-BIS(DIPHOSPHATE) 3'-PYROPHOSPHOHYDROLASE MESH1"/>
    <property type="match status" value="1"/>
</dbReference>
<dbReference type="Pfam" id="PF13328">
    <property type="entry name" value="HD_4"/>
    <property type="match status" value="1"/>
</dbReference>
<evidence type="ECO:0000259" key="1">
    <source>
        <dbReference type="SMART" id="SM00471"/>
    </source>
</evidence>
<dbReference type="EMBL" id="JAAIWM010000004">
    <property type="protein sequence ID" value="NEY72561.1"/>
    <property type="molecule type" value="Genomic_DNA"/>
</dbReference>
<comment type="caution">
    <text evidence="2">The sequence shown here is derived from an EMBL/GenBank/DDBJ whole genome shotgun (WGS) entry which is preliminary data.</text>
</comment>
<dbReference type="InterPro" id="IPR003607">
    <property type="entry name" value="HD/PDEase_dom"/>
</dbReference>
<name>A0A6M0Q876_9BACI</name>